<comment type="caution">
    <text evidence="1">The sequence shown here is derived from an EMBL/GenBank/DDBJ whole genome shotgun (WGS) entry which is preliminary data.</text>
</comment>
<accession>A0A8X6QE49</accession>
<dbReference type="AlphaFoldDB" id="A0A8X6QE49"/>
<dbReference type="EMBL" id="BMAW01080601">
    <property type="protein sequence ID" value="GFU20365.1"/>
    <property type="molecule type" value="Genomic_DNA"/>
</dbReference>
<evidence type="ECO:0000313" key="2">
    <source>
        <dbReference type="Proteomes" id="UP000887013"/>
    </source>
</evidence>
<proteinExistence type="predicted"/>
<organism evidence="1 2">
    <name type="scientific">Nephila pilipes</name>
    <name type="common">Giant wood spider</name>
    <name type="synonym">Nephila maculata</name>
    <dbReference type="NCBI Taxonomy" id="299642"/>
    <lineage>
        <taxon>Eukaryota</taxon>
        <taxon>Metazoa</taxon>
        <taxon>Ecdysozoa</taxon>
        <taxon>Arthropoda</taxon>
        <taxon>Chelicerata</taxon>
        <taxon>Arachnida</taxon>
        <taxon>Araneae</taxon>
        <taxon>Araneomorphae</taxon>
        <taxon>Entelegynae</taxon>
        <taxon>Araneoidea</taxon>
        <taxon>Nephilidae</taxon>
        <taxon>Nephila</taxon>
    </lineage>
</organism>
<dbReference type="Proteomes" id="UP000887013">
    <property type="component" value="Unassembled WGS sequence"/>
</dbReference>
<protein>
    <submittedName>
        <fullName evidence="1">Uncharacterized protein</fullName>
    </submittedName>
</protein>
<evidence type="ECO:0000313" key="1">
    <source>
        <dbReference type="EMBL" id="GFU20365.1"/>
    </source>
</evidence>
<sequence>MDCDPSDDDGDLFFLMSKDHVTVIPMSQLCRAQDDDQEHDMTNEPSCSYDPANEMVRLRYRRKSLPGYPTDDALIYCVLQRLPMKDFAAEVRASMDVDQFLNQAVLLLDVQDTSVEGIIDKMLHKLSRILNRLFHPITFEETTSYIFLSIQRYQGDTFCFGNIS</sequence>
<dbReference type="OrthoDB" id="1735926at2759"/>
<reference evidence="1" key="1">
    <citation type="submission" date="2020-08" db="EMBL/GenBank/DDBJ databases">
        <title>Multicomponent nature underlies the extraordinary mechanical properties of spider dragline silk.</title>
        <authorList>
            <person name="Kono N."/>
            <person name="Nakamura H."/>
            <person name="Mori M."/>
            <person name="Yoshida Y."/>
            <person name="Ohtoshi R."/>
            <person name="Malay A.D."/>
            <person name="Moran D.A.P."/>
            <person name="Tomita M."/>
            <person name="Numata K."/>
            <person name="Arakawa K."/>
        </authorList>
    </citation>
    <scope>NUCLEOTIDE SEQUENCE</scope>
</reference>
<name>A0A8X6QE49_NEPPI</name>
<gene>
    <name evidence="1" type="primary">AVEN_172783_1</name>
    <name evidence="1" type="ORF">NPIL_98051</name>
</gene>
<keyword evidence="2" id="KW-1185">Reference proteome</keyword>